<evidence type="ECO:0000256" key="11">
    <source>
        <dbReference type="PROSITE-ProRule" id="PRU01360"/>
    </source>
</evidence>
<dbReference type="PANTHER" id="PTHR32552:SF81">
    <property type="entry name" value="TONB-DEPENDENT OUTER MEMBRANE RECEPTOR"/>
    <property type="match status" value="1"/>
</dbReference>
<keyword evidence="5 11" id="KW-0812">Transmembrane</keyword>
<dbReference type="InterPro" id="IPR000531">
    <property type="entry name" value="Beta-barrel_TonB"/>
</dbReference>
<evidence type="ECO:0000259" key="15">
    <source>
        <dbReference type="Pfam" id="PF00593"/>
    </source>
</evidence>
<proteinExistence type="inferred from homology"/>
<keyword evidence="9 11" id="KW-0472">Membrane</keyword>
<sequence>MIKQVTLRHTLISSTAIALAAGLSPAFAQETANDETVATTQQPAPEESQRRLTSIQVTAQRREESVLDVPMSIQAFGEDQIEDLRVDSVDDLQSVIPSFSVSQSYQGVPTYTLRGIGFNTINVSATSTVGTYVDEVAYPFPFMNSGPVFDVNRVEVLKGPQGTLFGRNTTAGLINVVTNKPSDEFEAFAVADVGNYETFNYEGMINLPIADTLQFRLAARQETSDEGWQRSDTRPNEERGKIDKLGFRAALAWQPTSNLDVDLSWNGWTNKSDTIGGQAIGLTPATNPFSPFAGGGAGANAAGVVDYVINNNPTSAEQADWAPLGARAGSEFGIAGFSGPLEEDSTFNAYKLGIDWSLDNGMRIVSLTGYNELEREALLDWSGAPAAILLQDIDAEIESFSQEIRLEGSNGIADWMVGAYYSKDEITDSNQTLLRDNANSNFISAVATGLAYDTENTLRLLNPALIQLQQANPAAYAAAIAQQTAFINSLNVDPETGLPYSPAEILGSFQKYQDIGQFESTSASIFANANWRLTPEWELITGIRYTEDEQDYIGCSADIDGSMQPNVNIFNRFFFVGFYPDVNVPPAPLLENGCNTYSNIQNTFGPVDSNVKEDNVSWRVVANYTPERFEDLLLFASVSKGYKSAATPVNAASKAEQNFPATQESLLAYEVGMKAGLLDGRMQANAALFYYDYTDKQGAQFFPDPIYTALSQLQNAPEAEAYGLDAEITWLLTDNLTAIGGLTLLNTEYGSFDTFDFAGRPTNVQGDPFLYSPETAASLTFLYDRPLNDSLGFSAALNGRWQSDSTAGDPDNELYDIDSYGLLNGSIALYSINDGWEVSLWGKNLTDEYYWQQITSNANVIMRFAGKPRTYGASLSYRF</sequence>
<keyword evidence="6" id="KW-0408">Iron</keyword>
<evidence type="ECO:0000256" key="5">
    <source>
        <dbReference type="ARBA" id="ARBA00022692"/>
    </source>
</evidence>
<feature type="domain" description="TonB-dependent receptor-like beta-barrel" evidence="15">
    <location>
        <begin position="418"/>
        <end position="845"/>
    </location>
</feature>
<evidence type="ECO:0000313" key="17">
    <source>
        <dbReference type="EMBL" id="RIJ29598.1"/>
    </source>
</evidence>
<reference evidence="17 18" key="1">
    <citation type="submission" date="2018-08" db="EMBL/GenBank/DDBJ databases">
        <title>Henriciella mobilis sp. nov., isolated from seawater.</title>
        <authorList>
            <person name="Cheng H."/>
            <person name="Wu Y.-H."/>
            <person name="Xu X.-W."/>
            <person name="Guo L.-L."/>
        </authorList>
    </citation>
    <scope>NUCLEOTIDE SEQUENCE [LARGE SCALE GENOMIC DNA]</scope>
    <source>
        <strain evidence="17 18">CCUG67844</strain>
    </source>
</reference>
<dbReference type="Pfam" id="PF00593">
    <property type="entry name" value="TonB_dep_Rec_b-barrel"/>
    <property type="match status" value="1"/>
</dbReference>
<dbReference type="PANTHER" id="PTHR32552">
    <property type="entry name" value="FERRICHROME IRON RECEPTOR-RELATED"/>
    <property type="match status" value="1"/>
</dbReference>
<evidence type="ECO:0000256" key="7">
    <source>
        <dbReference type="ARBA" id="ARBA00023065"/>
    </source>
</evidence>
<evidence type="ECO:0000256" key="12">
    <source>
        <dbReference type="RuleBase" id="RU003357"/>
    </source>
</evidence>
<evidence type="ECO:0000256" key="10">
    <source>
        <dbReference type="ARBA" id="ARBA00023237"/>
    </source>
</evidence>
<comment type="subcellular location">
    <subcellularLocation>
        <location evidence="1 11">Cell outer membrane</location>
        <topology evidence="1 11">Multi-pass membrane protein</topology>
    </subcellularLocation>
</comment>
<evidence type="ECO:0000256" key="6">
    <source>
        <dbReference type="ARBA" id="ARBA00023004"/>
    </source>
</evidence>
<evidence type="ECO:0000256" key="14">
    <source>
        <dbReference type="SAM" id="SignalP"/>
    </source>
</evidence>
<dbReference type="AlphaFoldDB" id="A0A399RDT6"/>
<dbReference type="GO" id="GO:0009279">
    <property type="term" value="C:cell outer membrane"/>
    <property type="evidence" value="ECO:0007669"/>
    <property type="project" value="UniProtKB-SubCell"/>
</dbReference>
<dbReference type="SUPFAM" id="SSF56935">
    <property type="entry name" value="Porins"/>
    <property type="match status" value="1"/>
</dbReference>
<dbReference type="RefSeq" id="WP_119454004.1">
    <property type="nucleotide sequence ID" value="NZ_QWGA01000006.1"/>
</dbReference>
<dbReference type="Gene3D" id="2.40.170.20">
    <property type="entry name" value="TonB-dependent receptor, beta-barrel domain"/>
    <property type="match status" value="2"/>
</dbReference>
<keyword evidence="7" id="KW-0406">Ion transport</keyword>
<dbReference type="OrthoDB" id="7455607at2"/>
<evidence type="ECO:0000256" key="13">
    <source>
        <dbReference type="SAM" id="MobiDB-lite"/>
    </source>
</evidence>
<keyword evidence="8 12" id="KW-0798">TonB box</keyword>
<dbReference type="GO" id="GO:0006826">
    <property type="term" value="P:iron ion transport"/>
    <property type="evidence" value="ECO:0007669"/>
    <property type="project" value="UniProtKB-KW"/>
</dbReference>
<gene>
    <name evidence="17" type="ORF">D1222_09410</name>
</gene>
<feature type="region of interest" description="Disordered" evidence="13">
    <location>
        <begin position="32"/>
        <end position="52"/>
    </location>
</feature>
<keyword evidence="4" id="KW-0410">Iron transport</keyword>
<organism evidence="17 18">
    <name type="scientific">Henriciella algicola</name>
    <dbReference type="NCBI Taxonomy" id="1608422"/>
    <lineage>
        <taxon>Bacteria</taxon>
        <taxon>Pseudomonadati</taxon>
        <taxon>Pseudomonadota</taxon>
        <taxon>Alphaproteobacteria</taxon>
        <taxon>Hyphomonadales</taxon>
        <taxon>Hyphomonadaceae</taxon>
        <taxon>Henriciella</taxon>
    </lineage>
</organism>
<evidence type="ECO:0000256" key="2">
    <source>
        <dbReference type="ARBA" id="ARBA00022448"/>
    </source>
</evidence>
<comment type="similarity">
    <text evidence="11 12">Belongs to the TonB-dependent receptor family.</text>
</comment>
<keyword evidence="18" id="KW-1185">Reference proteome</keyword>
<dbReference type="Pfam" id="PF07715">
    <property type="entry name" value="Plug"/>
    <property type="match status" value="1"/>
</dbReference>
<keyword evidence="14" id="KW-0732">Signal</keyword>
<comment type="caution">
    <text evidence="17">The sequence shown here is derived from an EMBL/GenBank/DDBJ whole genome shotgun (WGS) entry which is preliminary data.</text>
</comment>
<keyword evidence="10 11" id="KW-0998">Cell outer membrane</keyword>
<keyword evidence="2 11" id="KW-0813">Transport</keyword>
<dbReference type="InterPro" id="IPR039426">
    <property type="entry name" value="TonB-dep_rcpt-like"/>
</dbReference>
<keyword evidence="3 11" id="KW-1134">Transmembrane beta strand</keyword>
<dbReference type="PROSITE" id="PS52016">
    <property type="entry name" value="TONB_DEPENDENT_REC_3"/>
    <property type="match status" value="1"/>
</dbReference>
<dbReference type="InterPro" id="IPR036942">
    <property type="entry name" value="Beta-barrel_TonB_sf"/>
</dbReference>
<accession>A0A399RDT6</accession>
<evidence type="ECO:0000256" key="9">
    <source>
        <dbReference type="ARBA" id="ARBA00023136"/>
    </source>
</evidence>
<feature type="domain" description="TonB-dependent receptor plug" evidence="16">
    <location>
        <begin position="66"/>
        <end position="172"/>
    </location>
</feature>
<dbReference type="Proteomes" id="UP000265845">
    <property type="component" value="Unassembled WGS sequence"/>
</dbReference>
<evidence type="ECO:0000256" key="4">
    <source>
        <dbReference type="ARBA" id="ARBA00022496"/>
    </source>
</evidence>
<feature type="compositionally biased region" description="Polar residues" evidence="13">
    <location>
        <begin position="32"/>
        <end position="43"/>
    </location>
</feature>
<evidence type="ECO:0000259" key="16">
    <source>
        <dbReference type="Pfam" id="PF07715"/>
    </source>
</evidence>
<evidence type="ECO:0000256" key="8">
    <source>
        <dbReference type="ARBA" id="ARBA00023077"/>
    </source>
</evidence>
<evidence type="ECO:0000256" key="1">
    <source>
        <dbReference type="ARBA" id="ARBA00004571"/>
    </source>
</evidence>
<evidence type="ECO:0000256" key="3">
    <source>
        <dbReference type="ARBA" id="ARBA00022452"/>
    </source>
</evidence>
<feature type="chain" id="PRO_5017255927" evidence="14">
    <location>
        <begin position="29"/>
        <end position="879"/>
    </location>
</feature>
<evidence type="ECO:0000313" key="18">
    <source>
        <dbReference type="Proteomes" id="UP000265845"/>
    </source>
</evidence>
<keyword evidence="17" id="KW-0675">Receptor</keyword>
<feature type="signal peptide" evidence="14">
    <location>
        <begin position="1"/>
        <end position="28"/>
    </location>
</feature>
<dbReference type="EMBL" id="QWGA01000006">
    <property type="protein sequence ID" value="RIJ29598.1"/>
    <property type="molecule type" value="Genomic_DNA"/>
</dbReference>
<protein>
    <submittedName>
        <fullName evidence="17">TonB-dependent receptor</fullName>
    </submittedName>
</protein>
<name>A0A399RDT6_9PROT</name>
<dbReference type="InterPro" id="IPR012910">
    <property type="entry name" value="Plug_dom"/>
</dbReference>